<dbReference type="InterPro" id="IPR003591">
    <property type="entry name" value="Leu-rich_rpt_typical-subtyp"/>
</dbReference>
<feature type="non-terminal residue" evidence="4">
    <location>
        <position position="323"/>
    </location>
</feature>
<evidence type="ECO:0000256" key="2">
    <source>
        <dbReference type="ARBA" id="ARBA00022737"/>
    </source>
</evidence>
<keyword evidence="3" id="KW-0732">Signal</keyword>
<proteinExistence type="predicted"/>
<dbReference type="STRING" id="407821.A0A087UTF4"/>
<dbReference type="InterPro" id="IPR032675">
    <property type="entry name" value="LRR_dom_sf"/>
</dbReference>
<dbReference type="EMBL" id="KK121527">
    <property type="protein sequence ID" value="KFM80643.1"/>
    <property type="molecule type" value="Genomic_DNA"/>
</dbReference>
<dbReference type="PANTHER" id="PTHR24366">
    <property type="entry name" value="IG(IMMUNOGLOBULIN) AND LRR(LEUCINE RICH REPEAT) DOMAINS"/>
    <property type="match status" value="1"/>
</dbReference>
<gene>
    <name evidence="4" type="ORF">X975_24932</name>
</gene>
<keyword evidence="2" id="KW-0677">Repeat</keyword>
<evidence type="ECO:0000256" key="1">
    <source>
        <dbReference type="ARBA" id="ARBA00022614"/>
    </source>
</evidence>
<dbReference type="SMART" id="SM00369">
    <property type="entry name" value="LRR_TYP"/>
    <property type="match status" value="3"/>
</dbReference>
<dbReference type="InterPro" id="IPR001611">
    <property type="entry name" value="Leu-rich_rpt"/>
</dbReference>
<evidence type="ECO:0000256" key="3">
    <source>
        <dbReference type="SAM" id="SignalP"/>
    </source>
</evidence>
<feature type="chain" id="PRO_5001830854" evidence="3">
    <location>
        <begin position="19"/>
        <end position="323"/>
    </location>
</feature>
<keyword evidence="1" id="KW-0433">Leucine-rich repeat</keyword>
<organism evidence="4 5">
    <name type="scientific">Stegodyphus mimosarum</name>
    <name type="common">African social velvet spider</name>
    <dbReference type="NCBI Taxonomy" id="407821"/>
    <lineage>
        <taxon>Eukaryota</taxon>
        <taxon>Metazoa</taxon>
        <taxon>Ecdysozoa</taxon>
        <taxon>Arthropoda</taxon>
        <taxon>Chelicerata</taxon>
        <taxon>Arachnida</taxon>
        <taxon>Araneae</taxon>
        <taxon>Araneomorphae</taxon>
        <taxon>Entelegynae</taxon>
        <taxon>Eresoidea</taxon>
        <taxon>Eresidae</taxon>
        <taxon>Stegodyphus</taxon>
    </lineage>
</organism>
<keyword evidence="5" id="KW-1185">Reference proteome</keyword>
<dbReference type="OMA" id="NMGICAT"/>
<dbReference type="SUPFAM" id="SSF52058">
    <property type="entry name" value="L domain-like"/>
    <property type="match status" value="1"/>
</dbReference>
<sequence length="323" mass="36119">MHLQFFLFLVCAFGTCIAQEDKCPKTSISPCTCKTYYDGSCYIACGLTSQEQLEKLANIPNLCGGYVHFFLVNSKVSGIPAKLWKNLLSSKTVDIAIKHVVMDGLIPPGSEDIPEVYTSGSAVIKLDHCRVKNWDWKQLKKFYSEEELTIVIDDTPMPEISTDFAHIANGQVHKVSIDSTGLTSVPDKLFVAFDDLNSLSLQNNKLTSVSRSMISKPANKLEFLHLNGNLLTSIPGDLFSDMPVLSVVYLRDNRITTLPQDLFENISSPNFKRVDFINNPWDCNCRLMWILSKKKQHASMGVCATPEELAKKKVRSLSKLLDC</sequence>
<keyword evidence="4" id="KW-0812">Transmembrane</keyword>
<dbReference type="AlphaFoldDB" id="A0A087UTF4"/>
<feature type="signal peptide" evidence="3">
    <location>
        <begin position="1"/>
        <end position="18"/>
    </location>
</feature>
<dbReference type="PROSITE" id="PS51450">
    <property type="entry name" value="LRR"/>
    <property type="match status" value="1"/>
</dbReference>
<protein>
    <submittedName>
        <fullName evidence="4">Leucine-rich repeat transmembrane protein FLRT1</fullName>
    </submittedName>
</protein>
<dbReference type="Proteomes" id="UP000054359">
    <property type="component" value="Unassembled WGS sequence"/>
</dbReference>
<name>A0A087UTF4_STEMI</name>
<dbReference type="PANTHER" id="PTHR24366:SF96">
    <property type="entry name" value="LEUCINE RICH REPEAT CONTAINING 53"/>
    <property type="match status" value="1"/>
</dbReference>
<evidence type="ECO:0000313" key="4">
    <source>
        <dbReference type="EMBL" id="KFM80643.1"/>
    </source>
</evidence>
<dbReference type="OrthoDB" id="676979at2759"/>
<reference evidence="4 5" key="1">
    <citation type="submission" date="2013-11" db="EMBL/GenBank/DDBJ databases">
        <title>Genome sequencing of Stegodyphus mimosarum.</title>
        <authorList>
            <person name="Bechsgaard J."/>
        </authorList>
    </citation>
    <scope>NUCLEOTIDE SEQUENCE [LARGE SCALE GENOMIC DNA]</scope>
</reference>
<dbReference type="Gene3D" id="3.80.10.10">
    <property type="entry name" value="Ribonuclease Inhibitor"/>
    <property type="match status" value="1"/>
</dbReference>
<evidence type="ECO:0000313" key="5">
    <source>
        <dbReference type="Proteomes" id="UP000054359"/>
    </source>
</evidence>
<dbReference type="Pfam" id="PF13855">
    <property type="entry name" value="LRR_8"/>
    <property type="match status" value="1"/>
</dbReference>
<accession>A0A087UTF4</accession>
<keyword evidence="4" id="KW-0472">Membrane</keyword>